<dbReference type="Proteomes" id="UP000051131">
    <property type="component" value="Unassembled WGS sequence"/>
</dbReference>
<sequence length="88" mass="10096">MENIIFTLEFDSDQSNETTNEYLAKGWQLLHVGQKSYIDSSGNLLCNTSYVIGATQQVYDAWKKEQLQLRQTALRVKDFVISNDNGNF</sequence>
<reference evidence="1 2" key="1">
    <citation type="journal article" date="2015" name="Genome Announc.">
        <title>Expanding the biotechnology potential of lactobacilli through comparative genomics of 213 strains and associated genera.</title>
        <authorList>
            <person name="Sun Z."/>
            <person name="Harris H.M."/>
            <person name="McCann A."/>
            <person name="Guo C."/>
            <person name="Argimon S."/>
            <person name="Zhang W."/>
            <person name="Yang X."/>
            <person name="Jeffery I.B."/>
            <person name="Cooney J.C."/>
            <person name="Kagawa T.F."/>
            <person name="Liu W."/>
            <person name="Song Y."/>
            <person name="Salvetti E."/>
            <person name="Wrobel A."/>
            <person name="Rasinkangas P."/>
            <person name="Parkhill J."/>
            <person name="Rea M.C."/>
            <person name="O'Sullivan O."/>
            <person name="Ritari J."/>
            <person name="Douillard F.P."/>
            <person name="Paul Ross R."/>
            <person name="Yang R."/>
            <person name="Briner A.E."/>
            <person name="Felis G.E."/>
            <person name="de Vos W.M."/>
            <person name="Barrangou R."/>
            <person name="Klaenhammer T.R."/>
            <person name="Caufield P.W."/>
            <person name="Cui Y."/>
            <person name="Zhang H."/>
            <person name="O'Toole P.W."/>
        </authorList>
    </citation>
    <scope>NUCLEOTIDE SEQUENCE [LARGE SCALE GENOMIC DNA]</scope>
    <source>
        <strain evidence="1 2">DSM 21116</strain>
    </source>
</reference>
<dbReference type="PATRIC" id="fig|1423729.3.peg.837"/>
<dbReference type="RefSeq" id="WP_057829347.1">
    <property type="nucleotide sequence ID" value="NZ_AYZE01000014.1"/>
</dbReference>
<name>A0A0R2CI80_9LACO</name>
<dbReference type="EMBL" id="AYZE01000014">
    <property type="protein sequence ID" value="KRM90834.1"/>
    <property type="molecule type" value="Genomic_DNA"/>
</dbReference>
<accession>A0A0R2CI80</accession>
<evidence type="ECO:0000313" key="2">
    <source>
        <dbReference type="Proteomes" id="UP000051131"/>
    </source>
</evidence>
<dbReference type="OrthoDB" id="2300497at2"/>
<keyword evidence="2" id="KW-1185">Reference proteome</keyword>
<organism evidence="1 2">
    <name type="scientific">Liquorilactobacillus cacaonum DSM 21116</name>
    <dbReference type="NCBI Taxonomy" id="1423729"/>
    <lineage>
        <taxon>Bacteria</taxon>
        <taxon>Bacillati</taxon>
        <taxon>Bacillota</taxon>
        <taxon>Bacilli</taxon>
        <taxon>Lactobacillales</taxon>
        <taxon>Lactobacillaceae</taxon>
        <taxon>Liquorilactobacillus</taxon>
    </lineage>
</organism>
<evidence type="ECO:0000313" key="1">
    <source>
        <dbReference type="EMBL" id="KRM90834.1"/>
    </source>
</evidence>
<comment type="caution">
    <text evidence="1">The sequence shown here is derived from an EMBL/GenBank/DDBJ whole genome shotgun (WGS) entry which is preliminary data.</text>
</comment>
<protein>
    <submittedName>
        <fullName evidence="1">Uncharacterized protein</fullName>
    </submittedName>
</protein>
<proteinExistence type="predicted"/>
<dbReference type="AlphaFoldDB" id="A0A0R2CI80"/>
<gene>
    <name evidence="1" type="ORF">FC80_GL000828</name>
</gene>